<keyword evidence="1" id="KW-0560">Oxidoreductase</keyword>
<name>A0A2M6WU43_9BACT</name>
<evidence type="ECO:0000313" key="4">
    <source>
        <dbReference type="Proteomes" id="UP000228533"/>
    </source>
</evidence>
<dbReference type="NCBIfam" id="TIGR02175">
    <property type="entry name" value="PorC_KorC"/>
    <property type="match status" value="1"/>
</dbReference>
<dbReference type="SUPFAM" id="SSF53323">
    <property type="entry name" value="Pyruvate-ferredoxin oxidoreductase, PFOR, domain III"/>
    <property type="match status" value="1"/>
</dbReference>
<reference evidence="4" key="1">
    <citation type="submission" date="2017-09" db="EMBL/GenBank/DDBJ databases">
        <title>Depth-based differentiation of microbial function through sediment-hosted aquifers and enrichment of novel symbionts in the deep terrestrial subsurface.</title>
        <authorList>
            <person name="Probst A.J."/>
            <person name="Ladd B."/>
            <person name="Jarett J.K."/>
            <person name="Geller-Mcgrath D.E."/>
            <person name="Sieber C.M.K."/>
            <person name="Emerson J.B."/>
            <person name="Anantharaman K."/>
            <person name="Thomas B.C."/>
            <person name="Malmstrom R."/>
            <person name="Stieglmeier M."/>
            <person name="Klingl A."/>
            <person name="Woyke T."/>
            <person name="Ryan C.M."/>
            <person name="Banfield J.F."/>
        </authorList>
    </citation>
    <scope>NUCLEOTIDE SEQUENCE [LARGE SCALE GENOMIC DNA]</scope>
</reference>
<sequence>MLELRFHGFGGQGVVTVAELTGLAGHNAGIWSQTMPYFGPERSGTPVEAYARFSDSRCRSRERIINPDWLIILSEKLLANPDILRGIKKTTKLLAVSSNEPAILIKKYPQLKKITAGLFSLDADIWAKHLGNTLMSNTVILGALSKLTGVFGQANAVTAIENKLAGKNKTIIDLNKQAVHLGYENIHR</sequence>
<gene>
    <name evidence="3" type="ORF">COT94_01265</name>
</gene>
<dbReference type="EMBL" id="PFAM01000008">
    <property type="protein sequence ID" value="PIT96304.1"/>
    <property type="molecule type" value="Genomic_DNA"/>
</dbReference>
<feature type="domain" description="Pyruvate/ketoisovalerate oxidoreductase catalytic" evidence="2">
    <location>
        <begin position="10"/>
        <end position="184"/>
    </location>
</feature>
<dbReference type="AlphaFoldDB" id="A0A2M6WU43"/>
<dbReference type="InterPro" id="IPR002869">
    <property type="entry name" value="Pyrv_flavodox_OxRed_cen"/>
</dbReference>
<dbReference type="InterPro" id="IPR051626">
    <property type="entry name" value="Oxidoreductase_gamma_subunit"/>
</dbReference>
<organism evidence="3 4">
    <name type="scientific">Candidatus Falkowbacteria bacterium CG10_big_fil_rev_8_21_14_0_10_37_14</name>
    <dbReference type="NCBI Taxonomy" id="1974561"/>
    <lineage>
        <taxon>Bacteria</taxon>
        <taxon>Candidatus Falkowiibacteriota</taxon>
    </lineage>
</organism>
<dbReference type="PANTHER" id="PTHR43366:SF1">
    <property type="entry name" value="PYRUVATE SYNTHASE SUBUNIT PORC"/>
    <property type="match status" value="1"/>
</dbReference>
<comment type="caution">
    <text evidence="3">The sequence shown here is derived from an EMBL/GenBank/DDBJ whole genome shotgun (WGS) entry which is preliminary data.</text>
</comment>
<dbReference type="PANTHER" id="PTHR43366">
    <property type="entry name" value="PYRUVATE SYNTHASE SUBUNIT PORC"/>
    <property type="match status" value="1"/>
</dbReference>
<dbReference type="Pfam" id="PF01558">
    <property type="entry name" value="POR"/>
    <property type="match status" value="1"/>
</dbReference>
<dbReference type="GO" id="GO:0016625">
    <property type="term" value="F:oxidoreductase activity, acting on the aldehyde or oxo group of donors, iron-sulfur protein as acceptor"/>
    <property type="evidence" value="ECO:0007669"/>
    <property type="project" value="InterPro"/>
</dbReference>
<evidence type="ECO:0000256" key="1">
    <source>
        <dbReference type="ARBA" id="ARBA00023002"/>
    </source>
</evidence>
<dbReference type="InterPro" id="IPR011894">
    <property type="entry name" value="PorC_KorC"/>
</dbReference>
<accession>A0A2M6WU43</accession>
<dbReference type="Proteomes" id="UP000228533">
    <property type="component" value="Unassembled WGS sequence"/>
</dbReference>
<protein>
    <recommendedName>
        <fullName evidence="2">Pyruvate/ketoisovalerate oxidoreductase catalytic domain-containing protein</fullName>
    </recommendedName>
</protein>
<dbReference type="Gene3D" id="3.40.920.10">
    <property type="entry name" value="Pyruvate-ferredoxin oxidoreductase, PFOR, domain III"/>
    <property type="match status" value="1"/>
</dbReference>
<dbReference type="InterPro" id="IPR019752">
    <property type="entry name" value="Pyrv/ketoisovalerate_OxRed_cat"/>
</dbReference>
<evidence type="ECO:0000313" key="3">
    <source>
        <dbReference type="EMBL" id="PIT96304.1"/>
    </source>
</evidence>
<evidence type="ECO:0000259" key="2">
    <source>
        <dbReference type="Pfam" id="PF01558"/>
    </source>
</evidence>
<proteinExistence type="predicted"/>